<gene>
    <name evidence="2" type="ORF">MD535_09380</name>
</gene>
<protein>
    <submittedName>
        <fullName evidence="2">AAA family ATPase</fullName>
    </submittedName>
</protein>
<evidence type="ECO:0000313" key="3">
    <source>
        <dbReference type="Proteomes" id="UP001155587"/>
    </source>
</evidence>
<evidence type="ECO:0000313" key="2">
    <source>
        <dbReference type="EMBL" id="MCW8346216.1"/>
    </source>
</evidence>
<comment type="caution">
    <text evidence="2">The sequence shown here is derived from an EMBL/GenBank/DDBJ whole genome shotgun (WGS) entry which is preliminary data.</text>
</comment>
<accession>A0A9X3CN00</accession>
<dbReference type="EMBL" id="JAKRRY010000010">
    <property type="protein sequence ID" value="MCW8346216.1"/>
    <property type="molecule type" value="Genomic_DNA"/>
</dbReference>
<dbReference type="InterPro" id="IPR038727">
    <property type="entry name" value="NadR/Ttd14_AAA_dom"/>
</dbReference>
<reference evidence="2" key="1">
    <citation type="submission" date="2022-02" db="EMBL/GenBank/DDBJ databases">
        <title>Vibrio sp. nov, a new bacterium isolated from seawater.</title>
        <authorList>
            <person name="Yuan Y."/>
        </authorList>
    </citation>
    <scope>NUCLEOTIDE SEQUENCE</scope>
    <source>
        <strain evidence="2">ZSDZ65</strain>
    </source>
</reference>
<dbReference type="InterPro" id="IPR027417">
    <property type="entry name" value="P-loop_NTPase"/>
</dbReference>
<dbReference type="Gene3D" id="3.40.50.300">
    <property type="entry name" value="P-loop containing nucleotide triphosphate hydrolases"/>
    <property type="match status" value="1"/>
</dbReference>
<dbReference type="Pfam" id="PF13521">
    <property type="entry name" value="AAA_28"/>
    <property type="match status" value="1"/>
</dbReference>
<dbReference type="Proteomes" id="UP001155587">
    <property type="component" value="Unassembled WGS sequence"/>
</dbReference>
<keyword evidence="3" id="KW-1185">Reference proteome</keyword>
<organism evidence="2 3">
    <name type="scientific">Vibrio qingdaonensis</name>
    <dbReference type="NCBI Taxonomy" id="2829491"/>
    <lineage>
        <taxon>Bacteria</taxon>
        <taxon>Pseudomonadati</taxon>
        <taxon>Pseudomonadota</taxon>
        <taxon>Gammaproteobacteria</taxon>
        <taxon>Vibrionales</taxon>
        <taxon>Vibrionaceae</taxon>
        <taxon>Vibrio</taxon>
    </lineage>
</organism>
<dbReference type="RefSeq" id="WP_265674613.1">
    <property type="nucleotide sequence ID" value="NZ_JAKRRY010000010.1"/>
</dbReference>
<dbReference type="AlphaFoldDB" id="A0A9X3CN00"/>
<dbReference type="SUPFAM" id="SSF52540">
    <property type="entry name" value="P-loop containing nucleoside triphosphate hydrolases"/>
    <property type="match status" value="1"/>
</dbReference>
<name>A0A9X3CN00_9VIBR</name>
<feature type="domain" description="NadR/Ttd14 AAA" evidence="1">
    <location>
        <begin position="7"/>
        <end position="168"/>
    </location>
</feature>
<sequence>MSTTLPFIITGGPGSGKTTLLESMECEDAQVFTEVPRQLIIEQSQVTNGILPWNNLAGFAQLCFMEMLEQKKASSNYPLTFLDRAIPDICAYLSWGDLEIPQHIALEASSGYQQLVIFCKPTLETYVQDDIRPYPFEEALVIHQKLYDLYESMGYQIFSLPLLPIKERTALLASTCREYLRVV</sequence>
<evidence type="ECO:0000259" key="1">
    <source>
        <dbReference type="Pfam" id="PF13521"/>
    </source>
</evidence>
<proteinExistence type="predicted"/>